<sequence length="77" mass="8839">MSAITTVSPLTDIINRWFPNGVILACASKQSPCFARNFKFQETRYKKISKIQFSNIQCLFLVGWLLELPAKQGWGTW</sequence>
<reference evidence="1 2" key="1">
    <citation type="journal article" date="2016" name="Nat. Commun.">
        <title>Thousands of microbial genomes shed light on interconnected biogeochemical processes in an aquifer system.</title>
        <authorList>
            <person name="Anantharaman K."/>
            <person name="Brown C.T."/>
            <person name="Hug L.A."/>
            <person name="Sharon I."/>
            <person name="Castelle C.J."/>
            <person name="Probst A.J."/>
            <person name="Thomas B.C."/>
            <person name="Singh A."/>
            <person name="Wilkins M.J."/>
            <person name="Karaoz U."/>
            <person name="Brodie E.L."/>
            <person name="Williams K.H."/>
            <person name="Hubbard S.S."/>
            <person name="Banfield J.F."/>
        </authorList>
    </citation>
    <scope>NUCLEOTIDE SEQUENCE [LARGE SCALE GENOMIC DNA]</scope>
</reference>
<evidence type="ECO:0000313" key="2">
    <source>
        <dbReference type="Proteomes" id="UP000179270"/>
    </source>
</evidence>
<evidence type="ECO:0000313" key="1">
    <source>
        <dbReference type="EMBL" id="OGK42840.1"/>
    </source>
</evidence>
<dbReference type="EMBL" id="MGAF01000004">
    <property type="protein sequence ID" value="OGK42840.1"/>
    <property type="molecule type" value="Genomic_DNA"/>
</dbReference>
<organism evidence="1 2">
    <name type="scientific">Candidatus Roizmanbacteria bacterium RIFCSPLOWO2_01_FULL_35_13</name>
    <dbReference type="NCBI Taxonomy" id="1802055"/>
    <lineage>
        <taxon>Bacteria</taxon>
        <taxon>Candidatus Roizmaniibacteriota</taxon>
    </lineage>
</organism>
<accession>A0A1F7IHJ3</accession>
<proteinExistence type="predicted"/>
<dbReference type="AlphaFoldDB" id="A0A1F7IHJ3"/>
<dbReference type="Proteomes" id="UP000179270">
    <property type="component" value="Unassembled WGS sequence"/>
</dbReference>
<comment type="caution">
    <text evidence="1">The sequence shown here is derived from an EMBL/GenBank/DDBJ whole genome shotgun (WGS) entry which is preliminary data.</text>
</comment>
<protein>
    <submittedName>
        <fullName evidence="1">Uncharacterized protein</fullName>
    </submittedName>
</protein>
<name>A0A1F7IHJ3_9BACT</name>
<gene>
    <name evidence="1" type="ORF">A3A74_01380</name>
</gene>